<evidence type="ECO:0000256" key="11">
    <source>
        <dbReference type="ARBA" id="ARBA00023136"/>
    </source>
</evidence>
<dbReference type="PROSITE" id="PS00086">
    <property type="entry name" value="CYTOCHROME_P450"/>
    <property type="match status" value="1"/>
</dbReference>
<dbReference type="Gene3D" id="1.10.630.10">
    <property type="entry name" value="Cytochrome P450"/>
    <property type="match status" value="1"/>
</dbReference>
<evidence type="ECO:0000256" key="8">
    <source>
        <dbReference type="ARBA" id="ARBA00023002"/>
    </source>
</evidence>
<comment type="subcellular location">
    <subcellularLocation>
        <location evidence="2">Membrane</location>
        <topology evidence="2">Single-pass membrane protein</topology>
    </subcellularLocation>
</comment>
<dbReference type="Proteomes" id="UP000504621">
    <property type="component" value="Unplaced"/>
</dbReference>
<dbReference type="GO" id="GO:0016020">
    <property type="term" value="C:membrane"/>
    <property type="evidence" value="ECO:0007669"/>
    <property type="project" value="UniProtKB-SubCell"/>
</dbReference>
<dbReference type="GO" id="GO:0016705">
    <property type="term" value="F:oxidoreductase activity, acting on paired donors, with incorporation or reduction of molecular oxygen"/>
    <property type="evidence" value="ECO:0007669"/>
    <property type="project" value="InterPro"/>
</dbReference>
<dbReference type="InterPro" id="IPR050665">
    <property type="entry name" value="Cytochrome_P450_Monooxygen"/>
</dbReference>
<dbReference type="PRINTS" id="PR00463">
    <property type="entry name" value="EP450I"/>
</dbReference>
<dbReference type="FunFam" id="1.10.630.10:FF:000029">
    <property type="entry name" value="Cytochrome P450 734A1"/>
    <property type="match status" value="1"/>
</dbReference>
<keyword evidence="11 14" id="KW-0472">Membrane</keyword>
<keyword evidence="10 13" id="KW-0503">Monooxygenase</keyword>
<evidence type="ECO:0000256" key="9">
    <source>
        <dbReference type="ARBA" id="ARBA00023004"/>
    </source>
</evidence>
<evidence type="ECO:0000256" key="5">
    <source>
        <dbReference type="ARBA" id="ARBA00022692"/>
    </source>
</evidence>
<gene>
    <name evidence="16" type="primary">LOC110420049</name>
</gene>
<evidence type="ECO:0000256" key="10">
    <source>
        <dbReference type="ARBA" id="ARBA00023033"/>
    </source>
</evidence>
<evidence type="ECO:0000256" key="6">
    <source>
        <dbReference type="ARBA" id="ARBA00022723"/>
    </source>
</evidence>
<evidence type="ECO:0000256" key="1">
    <source>
        <dbReference type="ARBA" id="ARBA00001971"/>
    </source>
</evidence>
<keyword evidence="7 14" id="KW-1133">Transmembrane helix</keyword>
<evidence type="ECO:0000256" key="14">
    <source>
        <dbReference type="SAM" id="Phobius"/>
    </source>
</evidence>
<feature type="transmembrane region" description="Helical" evidence="14">
    <location>
        <begin position="52"/>
        <end position="78"/>
    </location>
</feature>
<dbReference type="PANTHER" id="PTHR24282:SF247">
    <property type="entry name" value="11-OXO-BETA-AMYRIN 30-OXIDASE-LIKE"/>
    <property type="match status" value="1"/>
</dbReference>
<keyword evidence="15" id="KW-1185">Reference proteome</keyword>
<dbReference type="InterPro" id="IPR001128">
    <property type="entry name" value="Cyt_P450"/>
</dbReference>
<evidence type="ECO:0000256" key="2">
    <source>
        <dbReference type="ARBA" id="ARBA00004167"/>
    </source>
</evidence>
<dbReference type="GO" id="GO:0020037">
    <property type="term" value="F:heme binding"/>
    <property type="evidence" value="ECO:0007669"/>
    <property type="project" value="InterPro"/>
</dbReference>
<evidence type="ECO:0000256" key="3">
    <source>
        <dbReference type="ARBA" id="ARBA00010617"/>
    </source>
</evidence>
<dbReference type="Pfam" id="PF00067">
    <property type="entry name" value="p450"/>
    <property type="match status" value="1"/>
</dbReference>
<keyword evidence="8 13" id="KW-0560">Oxidoreductase</keyword>
<dbReference type="AlphaFoldDB" id="A0A6J1APS9"/>
<keyword evidence="6 12" id="KW-0479">Metal-binding</keyword>
<feature type="binding site" description="axial binding residue" evidence="12">
    <location>
        <position position="512"/>
    </location>
    <ligand>
        <name>heme</name>
        <dbReference type="ChEBI" id="CHEBI:30413"/>
    </ligand>
    <ligandPart>
        <name>Fe</name>
        <dbReference type="ChEBI" id="CHEBI:18248"/>
    </ligandPart>
</feature>
<comment type="cofactor">
    <cofactor evidence="1 12">
        <name>heme</name>
        <dbReference type="ChEBI" id="CHEBI:30413"/>
    </cofactor>
</comment>
<keyword evidence="5 14" id="KW-0812">Transmembrane</keyword>
<name>A0A6J1APS9_9ROSI</name>
<evidence type="ECO:0000256" key="12">
    <source>
        <dbReference type="PIRSR" id="PIRSR602401-1"/>
    </source>
</evidence>
<dbReference type="InterPro" id="IPR036396">
    <property type="entry name" value="Cyt_P450_sf"/>
</dbReference>
<dbReference type="GO" id="GO:0005506">
    <property type="term" value="F:iron ion binding"/>
    <property type="evidence" value="ECO:0007669"/>
    <property type="project" value="InterPro"/>
</dbReference>
<evidence type="ECO:0000313" key="16">
    <source>
        <dbReference type="RefSeq" id="XP_021288885.1"/>
    </source>
</evidence>
<proteinExistence type="inferred from homology"/>
<evidence type="ECO:0000256" key="13">
    <source>
        <dbReference type="RuleBase" id="RU000461"/>
    </source>
</evidence>
<dbReference type="RefSeq" id="XP_021288885.1">
    <property type="nucleotide sequence ID" value="XM_021433210.1"/>
</dbReference>
<reference evidence="16" key="1">
    <citation type="submission" date="2025-08" db="UniProtKB">
        <authorList>
            <consortium name="RefSeq"/>
        </authorList>
    </citation>
    <scope>IDENTIFICATION</scope>
    <source>
        <tissue evidence="16">Leaf</tissue>
    </source>
</reference>
<protein>
    <submittedName>
        <fullName evidence="16">Cytochrome P450 CYP72A219-like</fullName>
    </submittedName>
</protein>
<dbReference type="InterPro" id="IPR002401">
    <property type="entry name" value="Cyt_P450_E_grp-I"/>
</dbReference>
<dbReference type="GeneID" id="110420049"/>
<keyword evidence="9 12" id="KW-0408">Iron</keyword>
<accession>A0A6J1APS9</accession>
<keyword evidence="4 12" id="KW-0349">Heme</keyword>
<organism evidence="15 16">
    <name type="scientific">Herrania umbratica</name>
    <dbReference type="NCBI Taxonomy" id="108875"/>
    <lineage>
        <taxon>Eukaryota</taxon>
        <taxon>Viridiplantae</taxon>
        <taxon>Streptophyta</taxon>
        <taxon>Embryophyta</taxon>
        <taxon>Tracheophyta</taxon>
        <taxon>Spermatophyta</taxon>
        <taxon>Magnoliopsida</taxon>
        <taxon>eudicotyledons</taxon>
        <taxon>Gunneridae</taxon>
        <taxon>Pentapetalae</taxon>
        <taxon>rosids</taxon>
        <taxon>malvids</taxon>
        <taxon>Malvales</taxon>
        <taxon>Malvaceae</taxon>
        <taxon>Byttnerioideae</taxon>
        <taxon>Herrania</taxon>
    </lineage>
</organism>
<dbReference type="PANTHER" id="PTHR24282">
    <property type="entry name" value="CYTOCHROME P450 FAMILY MEMBER"/>
    <property type="match status" value="1"/>
</dbReference>
<dbReference type="GO" id="GO:0004497">
    <property type="term" value="F:monooxygenase activity"/>
    <property type="evidence" value="ECO:0007669"/>
    <property type="project" value="UniProtKB-KW"/>
</dbReference>
<dbReference type="SUPFAM" id="SSF48264">
    <property type="entry name" value="Cytochrome P450"/>
    <property type="match status" value="1"/>
</dbReference>
<dbReference type="OrthoDB" id="1470350at2759"/>
<evidence type="ECO:0000313" key="15">
    <source>
        <dbReference type="Proteomes" id="UP000504621"/>
    </source>
</evidence>
<evidence type="ECO:0000256" key="7">
    <source>
        <dbReference type="ARBA" id="ARBA00022989"/>
    </source>
</evidence>
<evidence type="ECO:0000256" key="4">
    <source>
        <dbReference type="ARBA" id="ARBA00022617"/>
    </source>
</evidence>
<dbReference type="InterPro" id="IPR017972">
    <property type="entry name" value="Cyt_P450_CS"/>
</dbReference>
<sequence length="564" mass="64604">MDVAFTVFVGDISSGNYPQTAPAKAIRGLNYPSYFPNCHTPIPNKRKTKTKVLIMAVLITLLSAVAIAWGLNLLYAIWWRPKTIEQQLWKQGIHGHPYKLIHGNIKEMIKLAKERGSKPVEQPHDILPRLNPLLHDLVTTYKKSFVIWYGTTPRVAIMEPDLIKEILSNKSGDFPKPDINSFTQLFVTGLASYNGDKWAKHRKIVNPAFHIEKLKHMLPAFVVCTEELIEKWSKLVNFMGSCEVDMSVEFQNLTGDVISRAAFGSNFEVGRLIFLLQKEQGSLFLQSQMSINFPWLRFLPTKVNKRMRHIHQEVGSLLTGIIENREKVIGSGDHKDDLLGLLLKSNLDELQDKKHSNSRMTTEDVIEECKLFYFAGQETTANLLTWTMIVLSMHTDWQERAREEVLQVFGRNKLAYDDLNRLKIVNMILLEVLRLYPSTPLIRRTYKETKLGNLCLPAGVQLFMPLHLVHRDTEQWGEDATEFKPERFSEGILKATKDRISYFPFGWGPRICVGQNFAMLESKLALARILQNFSFELSPTYTHAPYAAVTLQPQYGAQIILHKL</sequence>
<dbReference type="PRINTS" id="PR00385">
    <property type="entry name" value="P450"/>
</dbReference>
<comment type="similarity">
    <text evidence="3 13">Belongs to the cytochrome P450 family.</text>
</comment>